<dbReference type="OrthoDB" id="3049189at2759"/>
<sequence length="73" mass="8688">DCALYINLHGIALKHWKSVYIQGRQGQWGQLKNQWSNWKVVAAHWHQSSPTNFWDEFSENGWPMLYSCIVKRL</sequence>
<gene>
    <name evidence="1" type="ORF">P691DRAFT_616052</name>
</gene>
<evidence type="ECO:0000313" key="2">
    <source>
        <dbReference type="Proteomes" id="UP000807342"/>
    </source>
</evidence>
<evidence type="ECO:0000313" key="1">
    <source>
        <dbReference type="EMBL" id="KAF9440182.1"/>
    </source>
</evidence>
<comment type="caution">
    <text evidence="1">The sequence shown here is derived from an EMBL/GenBank/DDBJ whole genome shotgun (WGS) entry which is preliminary data.</text>
</comment>
<accession>A0A9P6BV27</accession>
<dbReference type="EMBL" id="MU152782">
    <property type="protein sequence ID" value="KAF9440182.1"/>
    <property type="molecule type" value="Genomic_DNA"/>
</dbReference>
<reference evidence="1" key="1">
    <citation type="submission" date="2020-11" db="EMBL/GenBank/DDBJ databases">
        <authorList>
            <consortium name="DOE Joint Genome Institute"/>
            <person name="Ahrendt S."/>
            <person name="Riley R."/>
            <person name="Andreopoulos W."/>
            <person name="Labutti K."/>
            <person name="Pangilinan J."/>
            <person name="Ruiz-Duenas F.J."/>
            <person name="Barrasa J.M."/>
            <person name="Sanchez-Garcia M."/>
            <person name="Camarero S."/>
            <person name="Miyauchi S."/>
            <person name="Serrano A."/>
            <person name="Linde D."/>
            <person name="Babiker R."/>
            <person name="Drula E."/>
            <person name="Ayuso-Fernandez I."/>
            <person name="Pacheco R."/>
            <person name="Padilla G."/>
            <person name="Ferreira P."/>
            <person name="Barriuso J."/>
            <person name="Kellner H."/>
            <person name="Castanera R."/>
            <person name="Alfaro M."/>
            <person name="Ramirez L."/>
            <person name="Pisabarro A.G."/>
            <person name="Kuo A."/>
            <person name="Tritt A."/>
            <person name="Lipzen A."/>
            <person name="He G."/>
            <person name="Yan M."/>
            <person name="Ng V."/>
            <person name="Cullen D."/>
            <person name="Martin F."/>
            <person name="Rosso M.-N."/>
            <person name="Henrissat B."/>
            <person name="Hibbett D."/>
            <person name="Martinez A.T."/>
            <person name="Grigoriev I.V."/>
        </authorList>
    </citation>
    <scope>NUCLEOTIDE SEQUENCE</scope>
    <source>
        <strain evidence="1">MF-IS2</strain>
    </source>
</reference>
<dbReference type="AlphaFoldDB" id="A0A9P6BV27"/>
<feature type="non-terminal residue" evidence="1">
    <location>
        <position position="73"/>
    </location>
</feature>
<dbReference type="Proteomes" id="UP000807342">
    <property type="component" value="Unassembled WGS sequence"/>
</dbReference>
<proteinExistence type="predicted"/>
<protein>
    <submittedName>
        <fullName evidence="1">Uncharacterized protein</fullName>
    </submittedName>
</protein>
<feature type="non-terminal residue" evidence="1">
    <location>
        <position position="1"/>
    </location>
</feature>
<organism evidence="1 2">
    <name type="scientific">Macrolepiota fuliginosa MF-IS2</name>
    <dbReference type="NCBI Taxonomy" id="1400762"/>
    <lineage>
        <taxon>Eukaryota</taxon>
        <taxon>Fungi</taxon>
        <taxon>Dikarya</taxon>
        <taxon>Basidiomycota</taxon>
        <taxon>Agaricomycotina</taxon>
        <taxon>Agaricomycetes</taxon>
        <taxon>Agaricomycetidae</taxon>
        <taxon>Agaricales</taxon>
        <taxon>Agaricineae</taxon>
        <taxon>Agaricaceae</taxon>
        <taxon>Macrolepiota</taxon>
    </lineage>
</organism>
<name>A0A9P6BV27_9AGAR</name>
<keyword evidence="2" id="KW-1185">Reference proteome</keyword>